<evidence type="ECO:0000256" key="1">
    <source>
        <dbReference type="SAM" id="MobiDB-lite"/>
    </source>
</evidence>
<dbReference type="RefSeq" id="WP_173124149.1">
    <property type="nucleotide sequence ID" value="NZ_JABRWJ010000004.1"/>
</dbReference>
<dbReference type="Proteomes" id="UP000737171">
    <property type="component" value="Unassembled WGS sequence"/>
</dbReference>
<name>A0ABX2EIN1_9BURK</name>
<comment type="caution">
    <text evidence="2">The sequence shown here is derived from an EMBL/GenBank/DDBJ whole genome shotgun (WGS) entry which is preliminary data.</text>
</comment>
<reference evidence="2 3" key="1">
    <citation type="submission" date="2020-05" db="EMBL/GenBank/DDBJ databases">
        <title>Aquincola sp. isolate from soil.</title>
        <authorList>
            <person name="Han J."/>
            <person name="Kim D.-U."/>
        </authorList>
    </citation>
    <scope>NUCLEOTIDE SEQUENCE [LARGE SCALE GENOMIC DNA]</scope>
    <source>
        <strain evidence="2 3">S2</strain>
    </source>
</reference>
<keyword evidence="3" id="KW-1185">Reference proteome</keyword>
<dbReference type="EMBL" id="JABRWJ010000004">
    <property type="protein sequence ID" value="NRF68474.1"/>
    <property type="molecule type" value="Genomic_DNA"/>
</dbReference>
<organism evidence="2 3">
    <name type="scientific">Pseudaquabacterium terrae</name>
    <dbReference type="NCBI Taxonomy" id="2732868"/>
    <lineage>
        <taxon>Bacteria</taxon>
        <taxon>Pseudomonadati</taxon>
        <taxon>Pseudomonadota</taxon>
        <taxon>Betaproteobacteria</taxon>
        <taxon>Burkholderiales</taxon>
        <taxon>Sphaerotilaceae</taxon>
        <taxon>Pseudaquabacterium</taxon>
    </lineage>
</organism>
<proteinExistence type="predicted"/>
<feature type="compositionally biased region" description="Basic and acidic residues" evidence="1">
    <location>
        <begin position="52"/>
        <end position="74"/>
    </location>
</feature>
<feature type="region of interest" description="Disordered" evidence="1">
    <location>
        <begin position="46"/>
        <end position="74"/>
    </location>
</feature>
<sequence>MQVLNADDSWIPEKISISEMVSSHVDMGLEAGLVSRSRVSATSTNRYLLQLKPDHEPQGPDRGKGKERADQNCL</sequence>
<protein>
    <submittedName>
        <fullName evidence="2">Uncharacterized protein</fullName>
    </submittedName>
</protein>
<evidence type="ECO:0000313" key="2">
    <source>
        <dbReference type="EMBL" id="NRF68474.1"/>
    </source>
</evidence>
<gene>
    <name evidence="2" type="ORF">HLB44_15880</name>
</gene>
<evidence type="ECO:0000313" key="3">
    <source>
        <dbReference type="Proteomes" id="UP000737171"/>
    </source>
</evidence>
<accession>A0ABX2EIN1</accession>